<evidence type="ECO:0000256" key="4">
    <source>
        <dbReference type="ARBA" id="ARBA00022827"/>
    </source>
</evidence>
<evidence type="ECO:0000256" key="1">
    <source>
        <dbReference type="ARBA" id="ARBA00001974"/>
    </source>
</evidence>
<evidence type="ECO:0000313" key="8">
    <source>
        <dbReference type="Proteomes" id="UP000733379"/>
    </source>
</evidence>
<dbReference type="Gene3D" id="3.50.50.60">
    <property type="entry name" value="FAD/NAD(P)-binding domain"/>
    <property type="match status" value="2"/>
</dbReference>
<dbReference type="SUPFAM" id="SSF55424">
    <property type="entry name" value="FAD/NAD-linked reductases, dimerisation (C-terminal) domain"/>
    <property type="match status" value="1"/>
</dbReference>
<dbReference type="InterPro" id="IPR001100">
    <property type="entry name" value="Pyr_nuc-diS_OxRdtase"/>
</dbReference>
<dbReference type="Pfam" id="PF07992">
    <property type="entry name" value="Pyr_redox_2"/>
    <property type="match status" value="1"/>
</dbReference>
<evidence type="ECO:0000259" key="5">
    <source>
        <dbReference type="Pfam" id="PF02852"/>
    </source>
</evidence>
<dbReference type="RefSeq" id="WP_215916852.1">
    <property type="nucleotide sequence ID" value="NZ_JAHKNI010000003.1"/>
</dbReference>
<reference evidence="7 8" key="1">
    <citation type="submission" date="2021-06" db="EMBL/GenBank/DDBJ databases">
        <title>Actinomycetes sequencing.</title>
        <authorList>
            <person name="Shan Q."/>
        </authorList>
    </citation>
    <scope>NUCLEOTIDE SEQUENCE [LARGE SCALE GENOMIC DNA]</scope>
    <source>
        <strain evidence="7 8">NEAU-G5</strain>
    </source>
</reference>
<dbReference type="Proteomes" id="UP000733379">
    <property type="component" value="Unassembled WGS sequence"/>
</dbReference>
<dbReference type="PANTHER" id="PTHR43014">
    <property type="entry name" value="MERCURIC REDUCTASE"/>
    <property type="match status" value="1"/>
</dbReference>
<comment type="cofactor">
    <cofactor evidence="1">
        <name>FAD</name>
        <dbReference type="ChEBI" id="CHEBI:57692"/>
    </cofactor>
</comment>
<dbReference type="InterPro" id="IPR023753">
    <property type="entry name" value="FAD/NAD-binding_dom"/>
</dbReference>
<dbReference type="InterPro" id="IPR036188">
    <property type="entry name" value="FAD/NAD-bd_sf"/>
</dbReference>
<dbReference type="Pfam" id="PF02852">
    <property type="entry name" value="Pyr_redox_dim"/>
    <property type="match status" value="1"/>
</dbReference>
<dbReference type="SUPFAM" id="SSF51905">
    <property type="entry name" value="FAD/NAD(P)-binding domain"/>
    <property type="match status" value="1"/>
</dbReference>
<evidence type="ECO:0000256" key="3">
    <source>
        <dbReference type="ARBA" id="ARBA00022630"/>
    </source>
</evidence>
<dbReference type="PIRSF" id="PIRSF000350">
    <property type="entry name" value="Mercury_reductase_MerA"/>
    <property type="match status" value="1"/>
</dbReference>
<dbReference type="EMBL" id="JAHKNI010000003">
    <property type="protein sequence ID" value="MBU3061938.1"/>
    <property type="molecule type" value="Genomic_DNA"/>
</dbReference>
<feature type="domain" description="FAD/NAD(P)-binding" evidence="6">
    <location>
        <begin position="7"/>
        <end position="328"/>
    </location>
</feature>
<keyword evidence="3" id="KW-0285">Flavoprotein</keyword>
<dbReference type="InterPro" id="IPR004099">
    <property type="entry name" value="Pyr_nucl-diS_OxRdtase_dimer"/>
</dbReference>
<proteinExistence type="inferred from homology"/>
<organism evidence="7 8">
    <name type="scientific">Nocardia albiluteola</name>
    <dbReference type="NCBI Taxonomy" id="2842303"/>
    <lineage>
        <taxon>Bacteria</taxon>
        <taxon>Bacillati</taxon>
        <taxon>Actinomycetota</taxon>
        <taxon>Actinomycetes</taxon>
        <taxon>Mycobacteriales</taxon>
        <taxon>Nocardiaceae</taxon>
        <taxon>Nocardia</taxon>
    </lineage>
</organism>
<evidence type="ECO:0000256" key="2">
    <source>
        <dbReference type="ARBA" id="ARBA00007532"/>
    </source>
</evidence>
<dbReference type="PANTHER" id="PTHR43014:SF2">
    <property type="entry name" value="MERCURIC REDUCTASE"/>
    <property type="match status" value="1"/>
</dbReference>
<dbReference type="PRINTS" id="PR00368">
    <property type="entry name" value="FADPNR"/>
</dbReference>
<dbReference type="PRINTS" id="PR00411">
    <property type="entry name" value="PNDRDTASEI"/>
</dbReference>
<comment type="similarity">
    <text evidence="2">Belongs to the class-I pyridine nucleotide-disulfide oxidoreductase family.</text>
</comment>
<keyword evidence="8" id="KW-1185">Reference proteome</keyword>
<dbReference type="InterPro" id="IPR016156">
    <property type="entry name" value="FAD/NAD-linked_Rdtase_dimer_sf"/>
</dbReference>
<name>A0ABS6AV84_9NOCA</name>
<protein>
    <submittedName>
        <fullName evidence="7">NAD(P)/FAD-dependent oxidoreductase</fullName>
    </submittedName>
</protein>
<accession>A0ABS6AV84</accession>
<dbReference type="Gene3D" id="3.30.390.30">
    <property type="match status" value="1"/>
</dbReference>
<comment type="caution">
    <text evidence="7">The sequence shown here is derived from an EMBL/GenBank/DDBJ whole genome shotgun (WGS) entry which is preliminary data.</text>
</comment>
<keyword evidence="4" id="KW-0274">FAD</keyword>
<sequence length="473" mass="50310">MPETKEFDVAIIGGGTGGAHVAPYLAAEGLKVALVEDRLIGGECHYWACNPTKTLLRPIEVFALAKAVPGVRETVKSDQPDIAAVFAKRDEIINHLSDDAAVAAFKQAGIEVIHAHGRLSGERQVTLTYADGHEDSLHARHAVVLVTGTRPAIPDIPGLASVQPWTNRDLSVMTHVPPRTLVVGGGVVGVEFATILAGLGSDVTLLVRGNTLLHNSEPVAAEMVAESLRRKGVKIHFGTQLSAASRPVVDGAVTATFGDQRIEVDEIVMATGRLVNTGGLGLDTVGLRDGDFVQVDNHLQTIGVDGDWLYAMGDTTGRAMLSHISQYHAVIVADVIAARARGRELGNDELIARDASNLPQVIFTDPQVVEVGRTESQACADGFAVTTRPARFPEADHTLALQRDGFDAWAKLVIDADTDTLLGATFVGPQFAELVQAATLAVVAKVPVDVLRHVVAPHPSVNQIWNPLLARER</sequence>
<evidence type="ECO:0000259" key="6">
    <source>
        <dbReference type="Pfam" id="PF07992"/>
    </source>
</evidence>
<evidence type="ECO:0000313" key="7">
    <source>
        <dbReference type="EMBL" id="MBU3061938.1"/>
    </source>
</evidence>
<feature type="domain" description="Pyridine nucleotide-disulphide oxidoreductase dimerisation" evidence="5">
    <location>
        <begin position="359"/>
        <end position="463"/>
    </location>
</feature>
<gene>
    <name evidence="7" type="ORF">KO481_10420</name>
</gene>